<dbReference type="InterPro" id="IPR003692">
    <property type="entry name" value="Hydantoinase_B"/>
</dbReference>
<dbReference type="GO" id="GO:0005829">
    <property type="term" value="C:cytosol"/>
    <property type="evidence" value="ECO:0007669"/>
    <property type="project" value="TreeGrafter"/>
</dbReference>
<name>A0A5S9PQR8_9HYPH</name>
<gene>
    <name evidence="2" type="primary">apc4_2</name>
    <name evidence="2" type="ORF">STARVERO_03392</name>
</gene>
<dbReference type="EMBL" id="CACSAS010000001">
    <property type="protein sequence ID" value="CAA0106957.1"/>
    <property type="molecule type" value="Genomic_DNA"/>
</dbReference>
<accession>A0A5S9PQR8</accession>
<reference evidence="2 3" key="1">
    <citation type="submission" date="2019-12" db="EMBL/GenBank/DDBJ databases">
        <authorList>
            <person name="Reyes-Prieto M."/>
        </authorList>
    </citation>
    <scope>NUCLEOTIDE SEQUENCE [LARGE SCALE GENOMIC DNA]</scope>
    <source>
        <strain evidence="2">HF14-78462</strain>
    </source>
</reference>
<dbReference type="Pfam" id="PF02538">
    <property type="entry name" value="Hydantoinase_B"/>
    <property type="match status" value="1"/>
</dbReference>
<dbReference type="Proteomes" id="UP000433050">
    <property type="component" value="Unassembled WGS sequence"/>
</dbReference>
<dbReference type="GO" id="GO:0017168">
    <property type="term" value="F:5-oxoprolinase (ATP-hydrolyzing) activity"/>
    <property type="evidence" value="ECO:0007669"/>
    <property type="project" value="TreeGrafter"/>
</dbReference>
<feature type="domain" description="Hydantoinase B/oxoprolinase" evidence="1">
    <location>
        <begin position="21"/>
        <end position="554"/>
    </location>
</feature>
<keyword evidence="3" id="KW-1185">Reference proteome</keyword>
<sequence>MATRNAPAGGMAGETVTTIEPFLLSVLSSRLSAIVREMNATLMKSSRSAVIKNARDFSCGLLTYDHRLLSVEDCIPIHITALDLTTKPITEFFDDIREGDAFINNCPYTGNTHHADMTLCVPVFCDGEPLFWTLARAHHADIGAPIPTTYLPEARTIYEEGIHLPCVRIQEGFKDKADIIRMCRMKIRVSDLWYGDYQAQVGACRVGERRLKELCDRYGRATVKAFIEEWMAYGERRMIAEVRSLPKGTWRFETRHDPVPNVAEDGIPVRVTLSIDPDEAMITVDATDNVDCVPGGLNLTEATALAACRIGVFYNLDPELPHNEGSASRIRILLKDGSALGRPAYPVGTSVATTNLTSRLITAVASCFSQIGEPHGMGEFAYSQALGEAVISGTDPTQGDLSKGGQPYVNQIFLGYGGSAGLSGYDGWLLSGAGCDGGQMSVDSVEINEAMYPMLVEERRVAVDSGGPGEFDGAPGIAGTYRPLVGAMTVYWGSDGDITPARGVRGGGDAATSGNWHRNRDGAVTQLVTFGDVTIGPDEAVLFRACGGGGYGEPYARAPERVLRSVRRGWISPERAREVHGVVVRPSPAIGGWELDEAATAERRANHSPSS</sequence>
<dbReference type="RefSeq" id="WP_244616799.1">
    <property type="nucleotide sequence ID" value="NZ_CACSAS010000001.1"/>
</dbReference>
<dbReference type="AlphaFoldDB" id="A0A5S9PQR8"/>
<dbReference type="PANTHER" id="PTHR11365">
    <property type="entry name" value="5-OXOPROLINASE RELATED"/>
    <property type="match status" value="1"/>
</dbReference>
<keyword evidence="2" id="KW-0436">Ligase</keyword>
<evidence type="ECO:0000259" key="1">
    <source>
        <dbReference type="Pfam" id="PF02538"/>
    </source>
</evidence>
<organism evidence="2 3">
    <name type="scientific">Starkeya nomas</name>
    <dbReference type="NCBI Taxonomy" id="2666134"/>
    <lineage>
        <taxon>Bacteria</taxon>
        <taxon>Pseudomonadati</taxon>
        <taxon>Pseudomonadota</taxon>
        <taxon>Alphaproteobacteria</taxon>
        <taxon>Hyphomicrobiales</taxon>
        <taxon>Xanthobacteraceae</taxon>
        <taxon>Starkeya</taxon>
    </lineage>
</organism>
<proteinExistence type="predicted"/>
<dbReference type="GO" id="GO:0006749">
    <property type="term" value="P:glutathione metabolic process"/>
    <property type="evidence" value="ECO:0007669"/>
    <property type="project" value="TreeGrafter"/>
</dbReference>
<dbReference type="InterPro" id="IPR045079">
    <property type="entry name" value="Oxoprolinase-like"/>
</dbReference>
<evidence type="ECO:0000313" key="3">
    <source>
        <dbReference type="Proteomes" id="UP000433050"/>
    </source>
</evidence>
<protein>
    <submittedName>
        <fullName evidence="2">Acetophenone carboxylase delta subunit</fullName>
        <ecNumber evidence="2">6.4.1.8</ecNumber>
    </submittedName>
</protein>
<dbReference type="GO" id="GO:0016874">
    <property type="term" value="F:ligase activity"/>
    <property type="evidence" value="ECO:0007669"/>
    <property type="project" value="UniProtKB-KW"/>
</dbReference>
<evidence type="ECO:0000313" key="2">
    <source>
        <dbReference type="EMBL" id="CAA0106957.1"/>
    </source>
</evidence>
<dbReference type="EC" id="6.4.1.8" evidence="2"/>
<dbReference type="PANTHER" id="PTHR11365:SF23">
    <property type="entry name" value="HYPOTHETICAL 5-OXOPROLINASE (EUROFUNG)-RELATED"/>
    <property type="match status" value="1"/>
</dbReference>